<dbReference type="Proteomes" id="UP000325684">
    <property type="component" value="Unassembled WGS sequence"/>
</dbReference>
<evidence type="ECO:0000313" key="1">
    <source>
        <dbReference type="EMBL" id="KAB0265143.1"/>
    </source>
</evidence>
<accession>A0A5N3P602</accession>
<gene>
    <name evidence="1" type="ORF">FEZ63_20100</name>
</gene>
<organism evidence="1 2">
    <name type="scientific">Microvirga brassicacearum</name>
    <dbReference type="NCBI Taxonomy" id="2580413"/>
    <lineage>
        <taxon>Bacteria</taxon>
        <taxon>Pseudomonadati</taxon>
        <taxon>Pseudomonadota</taxon>
        <taxon>Alphaproteobacteria</taxon>
        <taxon>Hyphomicrobiales</taxon>
        <taxon>Methylobacteriaceae</taxon>
        <taxon>Microvirga</taxon>
    </lineage>
</organism>
<reference evidence="1 2" key="1">
    <citation type="journal article" date="2019" name="Microorganisms">
        <title>Genome Insights into the Novel Species Microvirga brassicacearum, a Rapeseed Endophyte with Biotechnological Potential.</title>
        <authorList>
            <person name="Jimenez-Gomez A."/>
            <person name="Saati-Santamaria Z."/>
            <person name="Igual J.M."/>
            <person name="Rivas R."/>
            <person name="Mateos P.F."/>
            <person name="Garcia-Fraile P."/>
        </authorList>
    </citation>
    <scope>NUCLEOTIDE SEQUENCE [LARGE SCALE GENOMIC DNA]</scope>
    <source>
        <strain evidence="1 2">CDVBN77</strain>
    </source>
</reference>
<proteinExistence type="predicted"/>
<dbReference type="AlphaFoldDB" id="A0A5N3P602"/>
<sequence length="147" mass="15741">MATVMAFSFEALIELIKGCRSSHWSLAAMCLPTPQAAVGSADHPHTNCTYSGLGHFFANNAPACSLPSLIEALLGEPGDRTEPRVSALKHSRRTKLLAGSVNIKAGSLYFEEKVEPIAISFRKVANELIATWIHALLAVIPGSEILT</sequence>
<dbReference type="RefSeq" id="WP_150947820.1">
    <property type="nucleotide sequence ID" value="NZ_VCMV01000042.1"/>
</dbReference>
<comment type="caution">
    <text evidence="1">The sequence shown here is derived from an EMBL/GenBank/DDBJ whole genome shotgun (WGS) entry which is preliminary data.</text>
</comment>
<dbReference type="EMBL" id="VCMV01000042">
    <property type="protein sequence ID" value="KAB0265143.1"/>
    <property type="molecule type" value="Genomic_DNA"/>
</dbReference>
<evidence type="ECO:0000313" key="2">
    <source>
        <dbReference type="Proteomes" id="UP000325684"/>
    </source>
</evidence>
<protein>
    <submittedName>
        <fullName evidence="1">Uncharacterized protein</fullName>
    </submittedName>
</protein>
<name>A0A5N3P602_9HYPH</name>
<keyword evidence="2" id="KW-1185">Reference proteome</keyword>